<evidence type="ECO:0000259" key="9">
    <source>
        <dbReference type="PROSITE" id="PS50106"/>
    </source>
</evidence>
<dbReference type="PIRSF" id="PIRSF036421">
    <property type="entry name" value="Tricorn_protease"/>
    <property type="match status" value="1"/>
</dbReference>
<dbReference type="GO" id="GO:0005737">
    <property type="term" value="C:cytoplasm"/>
    <property type="evidence" value="ECO:0007669"/>
    <property type="project" value="UniProtKB-SubCell"/>
</dbReference>
<comment type="similarity">
    <text evidence="2 7">Belongs to the peptidase S41B family.</text>
</comment>
<dbReference type="InterPro" id="IPR012393">
    <property type="entry name" value="Tricorn_protease"/>
</dbReference>
<comment type="caution">
    <text evidence="10">The sequence shown here is derived from an EMBL/GenBank/DDBJ whole genome shotgun (WGS) entry which is preliminary data.</text>
</comment>
<dbReference type="OrthoDB" id="9812068at2"/>
<name>A0A062XVL2_9BACT</name>
<dbReference type="SMART" id="SM00245">
    <property type="entry name" value="TSPc"/>
    <property type="match status" value="1"/>
</dbReference>
<dbReference type="InterPro" id="IPR029045">
    <property type="entry name" value="ClpP/crotonase-like_dom_sf"/>
</dbReference>
<organism evidence="10 11">
    <name type="scientific">Thermoanaerobaculum aquaticum</name>
    <dbReference type="NCBI Taxonomy" id="1312852"/>
    <lineage>
        <taxon>Bacteria</taxon>
        <taxon>Pseudomonadati</taxon>
        <taxon>Acidobacteriota</taxon>
        <taxon>Thermoanaerobaculia</taxon>
        <taxon>Thermoanaerobaculales</taxon>
        <taxon>Thermoanaerobaculaceae</taxon>
        <taxon>Thermoanaerobaculum</taxon>
    </lineage>
</organism>
<evidence type="ECO:0000256" key="1">
    <source>
        <dbReference type="ARBA" id="ARBA00004496"/>
    </source>
</evidence>
<dbReference type="SUPFAM" id="SSF69304">
    <property type="entry name" value="Tricorn protease N-terminal domain"/>
    <property type="match status" value="1"/>
</dbReference>
<dbReference type="AlphaFoldDB" id="A0A062XVL2"/>
<dbReference type="SUPFAM" id="SSF82171">
    <property type="entry name" value="DPP6 N-terminal domain-like"/>
    <property type="match status" value="1"/>
</dbReference>
<reference evidence="10 11" key="1">
    <citation type="submission" date="2014-04" db="EMBL/GenBank/DDBJ databases">
        <title>The Genome Sequence of Thermoanaerobaculum aquaticum MP-01, The First Cultivated Group 23 Acidobacterium.</title>
        <authorList>
            <person name="Stamps B.W."/>
            <person name="Losey N.A."/>
            <person name="Lawson P.A."/>
            <person name="Stevenson B.S."/>
        </authorList>
    </citation>
    <scope>NUCLEOTIDE SEQUENCE [LARGE SCALE GENOMIC DNA]</scope>
    <source>
        <strain evidence="10 11">MP-01</strain>
    </source>
</reference>
<accession>A0A062XVL2</accession>
<dbReference type="GO" id="GO:0008236">
    <property type="term" value="F:serine-type peptidase activity"/>
    <property type="evidence" value="ECO:0007669"/>
    <property type="project" value="UniProtKB-UniRule"/>
</dbReference>
<evidence type="ECO:0000256" key="7">
    <source>
        <dbReference type="PIRNR" id="PIRNR036421"/>
    </source>
</evidence>
<keyword evidence="5 7" id="KW-0378">Hydrolase</keyword>
<dbReference type="Gene3D" id="2.120.10.60">
    <property type="entry name" value="Tricorn protease N-terminal domain"/>
    <property type="match status" value="1"/>
</dbReference>
<evidence type="ECO:0000256" key="8">
    <source>
        <dbReference type="PIRSR" id="PIRSR036421-1"/>
    </source>
</evidence>
<dbReference type="PANTHER" id="PTHR43253">
    <property type="entry name" value="TRICORN PROTEASE HOMOLOG 2-RELATED"/>
    <property type="match status" value="1"/>
</dbReference>
<sequence length="1055" mass="117359">MRFLAGVLTVGLAVAVHGEEVRLARFPAPSPDGQTVVFSWQGDLWAVPAQGGRAQRLTADPGYDWGAVWDASGRFLAFASDREGSDDVLLLSWPEGRTKRLTFHEAADIPQGFQGSGVVFVSRRHEAWNRKNTVYTVAVTGGTEKLLTKILALEAVPSPDGRFLALVRGSTPDSRRHYRGSANRDLWLLELQTGNLVRLTETLWDEDHVSWAGSDALIFRSDNGGDDRNVFRLNLADRKLTQLTHHQGGDVRYPKASANGAIVAYEFGDGLYVVSASGGEPRRLAVEVATDALEDDMERAVLRDQASEVVPSPDGSQVALVVRGDVYVTARRSKELSAISGPVTVRVTHTPAWERDVTWTPDGKALFYASDRFGQYDLFRAEPASGSSFVKATSFREERLTASDEDERKPRVSPDGKLLAYLVGKGNLTVAELSGRNPRTLFTHWGDVEFAFSPDSQWIAFSRDDEHFNTDIFIIPVAGGQAVNVSQHPDEDRNPVWSPDGRRLYWLSRRHERTFDLWAVYLTKADHERTPEQWVALFEEEDKAAKKDEAKGEKKVTVRIDFPGINERARAVTELPGDEGEFVVASDARTVVFVAEPDGQRDLYKVRFDGKELKRLTESDARPSQLAFLKEGKLVLYRGAKGTVESVNLEGKPGDPVKFEALFTVSRRALRAQVFQEAWRELDRNFYDPHFHGYNWRAIGERYQKLSDVAFADRDFEQVVNWMLGELNASHMGFRRNERGEPVQTGVLGVEVEPAADGLGVIVTEVLEDTPAAREDVGLKVGDRILAVNGEPVNAQRNFFALLEGMVGHPVRLTVKNPAGEREVTVKPASLDEVRQARYRAWVKERRAIVEKLSGGKLGYIHIQGMDAPSLEEFQRELFAAASGKQGLLIDVRNNGGGWTTDYLMAILNVKRHAWTVPRGMDPSLRGYPQDRLPLPAWTRPAAALCDEASYSNAEIFSWAFKTLKRGPLVGMTTFGAVISTGGTRLIDGSFVRLPFRGWYVAGSGINMERQGCEPDVLVFQPPQQDLDKENDAQLARAVEVLLAQLPADPRDLPW</sequence>
<keyword evidence="11" id="KW-1185">Reference proteome</keyword>
<dbReference type="GO" id="GO:0006508">
    <property type="term" value="P:proteolysis"/>
    <property type="evidence" value="ECO:0007669"/>
    <property type="project" value="UniProtKB-UniRule"/>
</dbReference>
<dbReference type="SMART" id="SM00228">
    <property type="entry name" value="PDZ"/>
    <property type="match status" value="1"/>
</dbReference>
<proteinExistence type="inferred from homology"/>
<evidence type="ECO:0000256" key="3">
    <source>
        <dbReference type="ARBA" id="ARBA00022490"/>
    </source>
</evidence>
<dbReference type="EC" id="3.4.21.-" evidence="7"/>
<feature type="active site" description="Charge relay system" evidence="8">
    <location>
        <position position="1009"/>
    </location>
</feature>
<feature type="active site" description="Charge relay system" evidence="8">
    <location>
        <position position="731"/>
    </location>
</feature>
<keyword evidence="4 7" id="KW-0645">Protease</keyword>
<dbReference type="Proteomes" id="UP000027284">
    <property type="component" value="Unassembled WGS sequence"/>
</dbReference>
<feature type="active site" description="Nucleophile" evidence="8">
    <location>
        <position position="952"/>
    </location>
</feature>
<dbReference type="Pfam" id="PF26549">
    <property type="entry name" value="Tricorn_N"/>
    <property type="match status" value="1"/>
</dbReference>
<dbReference type="CDD" id="cd07562">
    <property type="entry name" value="Peptidase_S41_TRI"/>
    <property type="match status" value="1"/>
</dbReference>
<evidence type="ECO:0000256" key="2">
    <source>
        <dbReference type="ARBA" id="ARBA00008524"/>
    </source>
</evidence>
<protein>
    <recommendedName>
        <fullName evidence="7">Tricorn protease homolog</fullName>
        <ecNumber evidence="7">3.4.21.-</ecNumber>
    </recommendedName>
</protein>
<dbReference type="STRING" id="1312852.EG19_05665"/>
<dbReference type="InterPro" id="IPR005151">
    <property type="entry name" value="Tail-specific_protease"/>
</dbReference>
<dbReference type="Gene3D" id="2.30.42.10">
    <property type="match status" value="1"/>
</dbReference>
<dbReference type="SUPFAM" id="SSF52096">
    <property type="entry name" value="ClpP/crotonase"/>
    <property type="match status" value="1"/>
</dbReference>
<evidence type="ECO:0000256" key="4">
    <source>
        <dbReference type="ARBA" id="ARBA00022670"/>
    </source>
</evidence>
<dbReference type="InterPro" id="IPR036034">
    <property type="entry name" value="PDZ_sf"/>
</dbReference>
<dbReference type="InterPro" id="IPR028204">
    <property type="entry name" value="Tricorn_C1"/>
</dbReference>
<dbReference type="Gene3D" id="3.30.750.44">
    <property type="match status" value="1"/>
</dbReference>
<dbReference type="EMBL" id="JMFG01000022">
    <property type="protein sequence ID" value="KDA53409.1"/>
    <property type="molecule type" value="Genomic_DNA"/>
</dbReference>
<feature type="domain" description="PDZ" evidence="9">
    <location>
        <begin position="731"/>
        <end position="830"/>
    </location>
</feature>
<dbReference type="PROSITE" id="PS50106">
    <property type="entry name" value="PDZ"/>
    <property type="match status" value="1"/>
</dbReference>
<dbReference type="Gene3D" id="2.120.10.30">
    <property type="entry name" value="TolB, C-terminal domain"/>
    <property type="match status" value="3"/>
</dbReference>
<dbReference type="InterPro" id="IPR001478">
    <property type="entry name" value="PDZ"/>
</dbReference>
<dbReference type="SUPFAM" id="SSF50156">
    <property type="entry name" value="PDZ domain-like"/>
    <property type="match status" value="1"/>
</dbReference>
<comment type="function">
    <text evidence="7">Degrades oligopeptides.</text>
</comment>
<dbReference type="Pfam" id="PF13180">
    <property type="entry name" value="PDZ_2"/>
    <property type="match status" value="1"/>
</dbReference>
<keyword evidence="3 7" id="KW-0963">Cytoplasm</keyword>
<evidence type="ECO:0000313" key="11">
    <source>
        <dbReference type="Proteomes" id="UP000027284"/>
    </source>
</evidence>
<gene>
    <name evidence="10" type="ORF">EG19_05665</name>
</gene>
<evidence type="ECO:0000313" key="10">
    <source>
        <dbReference type="EMBL" id="KDA53409.1"/>
    </source>
</evidence>
<evidence type="ECO:0000256" key="6">
    <source>
        <dbReference type="ARBA" id="ARBA00022825"/>
    </source>
</evidence>
<dbReference type="InterPro" id="IPR011042">
    <property type="entry name" value="6-blade_b-propeller_TolB-like"/>
</dbReference>
<evidence type="ECO:0000256" key="5">
    <source>
        <dbReference type="ARBA" id="ARBA00022801"/>
    </source>
</evidence>
<keyword evidence="6 7" id="KW-0720">Serine protease</keyword>
<dbReference type="RefSeq" id="WP_053335129.1">
    <property type="nucleotide sequence ID" value="NZ_JMFG01000022.1"/>
</dbReference>
<dbReference type="Pfam" id="PF26550">
    <property type="entry name" value="Tricorn_2nd"/>
    <property type="match status" value="1"/>
</dbReference>
<dbReference type="Gene3D" id="3.90.226.10">
    <property type="entry name" value="2-enoyl-CoA Hydratase, Chain A, domain 1"/>
    <property type="match status" value="1"/>
</dbReference>
<dbReference type="Pfam" id="PF14684">
    <property type="entry name" value="Tricorn_C1"/>
    <property type="match status" value="1"/>
</dbReference>
<dbReference type="PANTHER" id="PTHR43253:SF1">
    <property type="entry name" value="TRICORN PROTEASE HOMOLOG 2-RELATED"/>
    <property type="match status" value="1"/>
</dbReference>
<comment type="subcellular location">
    <subcellularLocation>
        <location evidence="1 7">Cytoplasm</location>
    </subcellularLocation>
</comment>
<dbReference type="Pfam" id="PF03572">
    <property type="entry name" value="Peptidase_S41"/>
    <property type="match status" value="1"/>
</dbReference>